<gene>
    <name evidence="1" type="primary">AVEN_72110_1</name>
    <name evidence="1" type="ORF">NPIL_398281</name>
</gene>
<evidence type="ECO:0000313" key="1">
    <source>
        <dbReference type="EMBL" id="GFU03912.1"/>
    </source>
</evidence>
<keyword evidence="2" id="KW-1185">Reference proteome</keyword>
<dbReference type="OrthoDB" id="6432729at2759"/>
<dbReference type="EMBL" id="BMAW01123577">
    <property type="protein sequence ID" value="GFU03912.1"/>
    <property type="molecule type" value="Genomic_DNA"/>
</dbReference>
<proteinExistence type="predicted"/>
<name>A0A8X6Q798_NEPPI</name>
<dbReference type="AlphaFoldDB" id="A0A8X6Q798"/>
<accession>A0A8X6Q798</accession>
<dbReference type="Proteomes" id="UP000887013">
    <property type="component" value="Unassembled WGS sequence"/>
</dbReference>
<comment type="caution">
    <text evidence="1">The sequence shown here is derived from an EMBL/GenBank/DDBJ whole genome shotgun (WGS) entry which is preliminary data.</text>
</comment>
<sequence length="162" mass="18019">MILEELGEESVNHVYSKELNAPKRINVNLSNVNGSYNCELEVLDEKKICASLPRMNVANCLNQLKDLGILTSDAMINEKFCLYEKKSGVINLHIGADYAGKLLTGNVKYLSGDLVTVHTLLEWTVMGKSDIKGPSTNSSLLVLSLRVNEAKITDLWKFGYLR</sequence>
<organism evidence="1 2">
    <name type="scientific">Nephila pilipes</name>
    <name type="common">Giant wood spider</name>
    <name type="synonym">Nephila maculata</name>
    <dbReference type="NCBI Taxonomy" id="299642"/>
    <lineage>
        <taxon>Eukaryota</taxon>
        <taxon>Metazoa</taxon>
        <taxon>Ecdysozoa</taxon>
        <taxon>Arthropoda</taxon>
        <taxon>Chelicerata</taxon>
        <taxon>Arachnida</taxon>
        <taxon>Araneae</taxon>
        <taxon>Araneomorphae</taxon>
        <taxon>Entelegynae</taxon>
        <taxon>Araneoidea</taxon>
        <taxon>Nephilidae</taxon>
        <taxon>Nephila</taxon>
    </lineage>
</organism>
<reference evidence="1" key="1">
    <citation type="submission" date="2020-08" db="EMBL/GenBank/DDBJ databases">
        <title>Multicomponent nature underlies the extraordinary mechanical properties of spider dragline silk.</title>
        <authorList>
            <person name="Kono N."/>
            <person name="Nakamura H."/>
            <person name="Mori M."/>
            <person name="Yoshida Y."/>
            <person name="Ohtoshi R."/>
            <person name="Malay A.D."/>
            <person name="Moran D.A.P."/>
            <person name="Tomita M."/>
            <person name="Numata K."/>
            <person name="Arakawa K."/>
        </authorList>
    </citation>
    <scope>NUCLEOTIDE SEQUENCE</scope>
</reference>
<protein>
    <submittedName>
        <fullName evidence="1">DUF1758 domain-containing protein</fullName>
    </submittedName>
</protein>
<evidence type="ECO:0000313" key="2">
    <source>
        <dbReference type="Proteomes" id="UP000887013"/>
    </source>
</evidence>